<sequence>MPDKKKESRRVTWIGLAAVVLALVSLYACSQG</sequence>
<accession>A0A2T5K9F8</accession>
<keyword evidence="3" id="KW-1185">Reference proteome</keyword>
<feature type="transmembrane region" description="Helical" evidence="1">
    <location>
        <begin position="12"/>
        <end position="28"/>
    </location>
</feature>
<keyword evidence="1" id="KW-1133">Transmembrane helix</keyword>
<evidence type="ECO:0000313" key="2">
    <source>
        <dbReference type="EMBL" id="PTR18972.1"/>
    </source>
</evidence>
<keyword evidence="1" id="KW-0812">Transmembrane</keyword>
<dbReference type="Proteomes" id="UP000244060">
    <property type="component" value="Unassembled WGS sequence"/>
</dbReference>
<proteinExistence type="predicted"/>
<dbReference type="AlphaFoldDB" id="A0A2T5K9F8"/>
<dbReference type="PROSITE" id="PS51257">
    <property type="entry name" value="PROKAR_LIPOPROTEIN"/>
    <property type="match status" value="1"/>
</dbReference>
<protein>
    <submittedName>
        <fullName evidence="2">Uncharacterized protein</fullName>
    </submittedName>
</protein>
<reference evidence="2 3" key="1">
    <citation type="submission" date="2018-04" db="EMBL/GenBank/DDBJ databases">
        <title>Genomic Encyclopedia of Type Strains, Phase III (KMG-III): the genomes of soil and plant-associated and newly described type strains.</title>
        <authorList>
            <person name="Whitman W."/>
        </authorList>
    </citation>
    <scope>NUCLEOTIDE SEQUENCE [LARGE SCALE GENOMIC DNA]</scope>
    <source>
        <strain evidence="2 3">KA25</strain>
    </source>
</reference>
<name>A0A2T5K9F8_9RHOB</name>
<dbReference type="EMBL" id="QAOT01000006">
    <property type="protein sequence ID" value="PTR18972.1"/>
    <property type="molecule type" value="Genomic_DNA"/>
</dbReference>
<evidence type="ECO:0000313" key="3">
    <source>
        <dbReference type="Proteomes" id="UP000244060"/>
    </source>
</evidence>
<organism evidence="2 3">
    <name type="scientific">Cereibacter azotoformans</name>
    <dbReference type="NCBI Taxonomy" id="43057"/>
    <lineage>
        <taxon>Bacteria</taxon>
        <taxon>Pseudomonadati</taxon>
        <taxon>Pseudomonadota</taxon>
        <taxon>Alphaproteobacteria</taxon>
        <taxon>Rhodobacterales</taxon>
        <taxon>Paracoccaceae</taxon>
        <taxon>Cereibacter</taxon>
    </lineage>
</organism>
<gene>
    <name evidence="2" type="ORF">C8J28_106120</name>
</gene>
<keyword evidence="1" id="KW-0472">Membrane</keyword>
<comment type="caution">
    <text evidence="2">The sequence shown here is derived from an EMBL/GenBank/DDBJ whole genome shotgun (WGS) entry which is preliminary data.</text>
</comment>
<evidence type="ECO:0000256" key="1">
    <source>
        <dbReference type="SAM" id="Phobius"/>
    </source>
</evidence>